<evidence type="ECO:0000256" key="1">
    <source>
        <dbReference type="SAM" id="Phobius"/>
    </source>
</evidence>
<dbReference type="Proteomes" id="UP001225598">
    <property type="component" value="Chromosome"/>
</dbReference>
<organism evidence="2 3">
    <name type="scientific">Corynebacterium breve</name>
    <dbReference type="NCBI Taxonomy" id="3049799"/>
    <lineage>
        <taxon>Bacteria</taxon>
        <taxon>Bacillati</taxon>
        <taxon>Actinomycetota</taxon>
        <taxon>Actinomycetes</taxon>
        <taxon>Mycobacteriales</taxon>
        <taxon>Corynebacteriaceae</taxon>
        <taxon>Corynebacterium</taxon>
    </lineage>
</organism>
<proteinExistence type="predicted"/>
<name>A0ABY8VJ56_9CORY</name>
<keyword evidence="1" id="KW-0812">Transmembrane</keyword>
<sequence length="102" mass="11189">MGAIFSLLLEVVYLSTWIGGFPFPYTIVVAFFFNMVLTRTALLWTDNVFVALIPLAAWIVGFVLLMFGVEVTGDMLMANNIRTVLLLFSGLAGGIVPVLKTK</sequence>
<evidence type="ECO:0000313" key="3">
    <source>
        <dbReference type="Proteomes" id="UP001225598"/>
    </source>
</evidence>
<keyword evidence="3" id="KW-1185">Reference proteome</keyword>
<gene>
    <name evidence="2" type="ORF">QP027_03950</name>
</gene>
<feature type="transmembrane region" description="Helical" evidence="1">
    <location>
        <begin position="48"/>
        <end position="69"/>
    </location>
</feature>
<keyword evidence="1" id="KW-1133">Transmembrane helix</keyword>
<feature type="transmembrane region" description="Helical" evidence="1">
    <location>
        <begin position="81"/>
        <end position="99"/>
    </location>
</feature>
<reference evidence="2 3" key="1">
    <citation type="submission" date="2023-05" db="EMBL/GenBank/DDBJ databases">
        <title>Corynebacterium suedekumii sp. nov. and Corynebacterium breve sp. nov. isolated from raw cow's milk.</title>
        <authorList>
            <person name="Baer M.K."/>
            <person name="Mehl L."/>
            <person name="Hellmuth R."/>
            <person name="Marke G."/>
            <person name="Lipski A."/>
        </authorList>
    </citation>
    <scope>NUCLEOTIDE SEQUENCE [LARGE SCALE GENOMIC DNA]</scope>
    <source>
        <strain evidence="2 3">R4</strain>
    </source>
</reference>
<feature type="transmembrane region" description="Helical" evidence="1">
    <location>
        <begin position="12"/>
        <end position="36"/>
    </location>
</feature>
<evidence type="ECO:0000313" key="2">
    <source>
        <dbReference type="EMBL" id="WIM69006.1"/>
    </source>
</evidence>
<dbReference type="EMBL" id="CP126969">
    <property type="protein sequence ID" value="WIM69006.1"/>
    <property type="molecule type" value="Genomic_DNA"/>
</dbReference>
<accession>A0ABY8VJ56</accession>
<protein>
    <submittedName>
        <fullName evidence="2">Uncharacterized protein</fullName>
    </submittedName>
</protein>
<keyword evidence="1" id="KW-0472">Membrane</keyword>